<feature type="compositionally biased region" description="Basic residues" evidence="1">
    <location>
        <begin position="89"/>
        <end position="99"/>
    </location>
</feature>
<feature type="compositionally biased region" description="Basic residues" evidence="1">
    <location>
        <begin position="203"/>
        <end position="217"/>
    </location>
</feature>
<feature type="non-terminal residue" evidence="2">
    <location>
        <position position="1"/>
    </location>
</feature>
<evidence type="ECO:0000313" key="2">
    <source>
        <dbReference type="EMBL" id="CAA9298091.1"/>
    </source>
</evidence>
<keyword evidence="2" id="KW-0378">Hydrolase</keyword>
<dbReference type="AlphaFoldDB" id="A0A6J4K836"/>
<protein>
    <submittedName>
        <fullName evidence="2">Undecaprenyl-diphosphatase</fullName>
        <ecNumber evidence="2">3.6.1.27</ecNumber>
    </submittedName>
</protein>
<dbReference type="EC" id="3.6.1.27" evidence="2"/>
<feature type="compositionally biased region" description="Basic residues" evidence="1">
    <location>
        <begin position="14"/>
        <end position="26"/>
    </location>
</feature>
<name>A0A6J4K836_9BACT</name>
<organism evidence="2">
    <name type="scientific">uncultured Gemmatimonadota bacterium</name>
    <dbReference type="NCBI Taxonomy" id="203437"/>
    <lineage>
        <taxon>Bacteria</taxon>
        <taxon>Pseudomonadati</taxon>
        <taxon>Gemmatimonadota</taxon>
        <taxon>environmental samples</taxon>
    </lineage>
</organism>
<reference evidence="2" key="1">
    <citation type="submission" date="2020-02" db="EMBL/GenBank/DDBJ databases">
        <authorList>
            <person name="Meier V. D."/>
        </authorList>
    </citation>
    <scope>NUCLEOTIDE SEQUENCE</scope>
    <source>
        <strain evidence="2">AVDCRST_MAG68</strain>
    </source>
</reference>
<dbReference type="EMBL" id="CADCTW010000015">
    <property type="protein sequence ID" value="CAA9298091.1"/>
    <property type="molecule type" value="Genomic_DNA"/>
</dbReference>
<feature type="region of interest" description="Disordered" evidence="1">
    <location>
        <begin position="1"/>
        <end position="155"/>
    </location>
</feature>
<proteinExistence type="predicted"/>
<sequence>GPLPVPEGRDPGPRGRRYRVHPRLFHRAPDPGAGLAGLRGEEGERVHHLHPARRHSGRGLDVPPEDRGRAAHLAHPQVARPDDQPGGRHPPRRDHRRAHGRLDRGAPVQALSRGAGAGGGRHRHPAGGAVFPPPHGRVGGRHPAGQGVRGGDVPGAGDDLARLFALRGHHHGRAGAGPVAHGGHGVLLLHGHPGDAGRVHHQDGRHHGRGDHRRHPPLRHGVRRRLHLRPGGDPRAPVLRLAQRLQAVRVVPDRGGDRAARLVLEQL</sequence>
<feature type="region of interest" description="Disordered" evidence="1">
    <location>
        <begin position="197"/>
        <end position="217"/>
    </location>
</feature>
<accession>A0A6J4K836</accession>
<evidence type="ECO:0000256" key="1">
    <source>
        <dbReference type="SAM" id="MobiDB-lite"/>
    </source>
</evidence>
<dbReference type="GO" id="GO:0050380">
    <property type="term" value="F:undecaprenyl-diphosphatase activity"/>
    <property type="evidence" value="ECO:0007669"/>
    <property type="project" value="UniProtKB-EC"/>
</dbReference>
<feature type="compositionally biased region" description="Basic residues" evidence="1">
    <location>
        <begin position="47"/>
        <end position="57"/>
    </location>
</feature>
<feature type="non-terminal residue" evidence="2">
    <location>
        <position position="267"/>
    </location>
</feature>
<gene>
    <name evidence="2" type="ORF">AVDCRST_MAG68-181</name>
</gene>